<evidence type="ECO:0000313" key="4">
    <source>
        <dbReference type="Proteomes" id="UP000185278"/>
    </source>
</evidence>
<dbReference type="Proteomes" id="UP000185278">
    <property type="component" value="Segment"/>
</dbReference>
<gene>
    <name evidence="1" type="ORF">Syn7803C43_72</name>
    <name evidence="2" type="ORF">Syn7803C98_72</name>
    <name evidence="3" type="ORF">Syn7803US88_71</name>
</gene>
<dbReference type="EMBL" id="KJ019064">
    <property type="protein sequence ID" value="AIX22840.1"/>
    <property type="molecule type" value="Genomic_DNA"/>
</dbReference>
<dbReference type="RefSeq" id="YP_007001800.1">
    <property type="nucleotide sequence ID" value="NC_019444.1"/>
</dbReference>
<evidence type="ECO:0000313" key="3">
    <source>
        <dbReference type="EMBL" id="AIX38072.1"/>
    </source>
</evidence>
<evidence type="ECO:0000313" key="2">
    <source>
        <dbReference type="EMBL" id="AIX22840.1"/>
    </source>
</evidence>
<dbReference type="EMBL" id="KJ019027">
    <property type="protein sequence ID" value="AIX14467.1"/>
    <property type="molecule type" value="Genomic_DNA"/>
</dbReference>
<dbReference type="Proteomes" id="UP000185279">
    <property type="component" value="Segment"/>
</dbReference>
<accession>A0A0E3FA27</accession>
<sequence length="95" mass="10925">MQFEETETYKEIDANFVAIKNSLDDNADAHEILNNTIVAIKGNIDEIVNHISTLPTPDKILYKPAGADYMNIKDNFDYIYKRLNRLEETVFGDNK</sequence>
<evidence type="ECO:0000313" key="1">
    <source>
        <dbReference type="EMBL" id="AIX14467.1"/>
    </source>
</evidence>
<evidence type="ECO:0000313" key="5">
    <source>
        <dbReference type="Proteomes" id="UP000185279"/>
    </source>
</evidence>
<name>A0A0E3FA27_9CAUD</name>
<dbReference type="OrthoDB" id="25577at10239"/>
<dbReference type="EMBL" id="KJ019128">
    <property type="protein sequence ID" value="AIX38072.1"/>
    <property type="molecule type" value="Genomic_DNA"/>
</dbReference>
<dbReference type="Proteomes" id="UP000185280">
    <property type="component" value="Segment"/>
</dbReference>
<proteinExistence type="predicted"/>
<organism evidence="2 4">
    <name type="scientific">Synechococcus phage ACG-2014c</name>
    <dbReference type="NCBI Taxonomy" id="1079998"/>
    <lineage>
        <taxon>Viruses</taxon>
        <taxon>Duplodnaviria</taxon>
        <taxon>Heunggongvirae</taxon>
        <taxon>Uroviricota</taxon>
        <taxon>Caudoviricetes</taxon>
        <taxon>Pantevenvirales</taxon>
        <taxon>Kyanoviridae</taxon>
        <taxon>Namakavirus</taxon>
        <taxon>Namakavirus smbcm6</taxon>
    </lineage>
</organism>
<protein>
    <submittedName>
        <fullName evidence="2">Uncharacterized protein</fullName>
    </submittedName>
</protein>
<reference evidence="4 5" key="1">
    <citation type="submission" date="2013-12" db="EMBL/GenBank/DDBJ databases">
        <title>Ecological redundancy of diverse viral populations within a natural community.</title>
        <authorList>
            <person name="Gregory A.C."/>
            <person name="LaButti K."/>
            <person name="Copeland A."/>
            <person name="Woyke T."/>
            <person name="Sullivan M.B."/>
        </authorList>
    </citation>
    <scope>NUCLEOTIDE SEQUENCE [LARGE SCALE GENOMIC DNA]</scope>
    <source>
        <strain evidence="1">Syn7803C43</strain>
        <strain evidence="2">Syn7803C98</strain>
        <strain evidence="3">Syn7803US88</strain>
    </source>
</reference>